<dbReference type="EMBL" id="JAIGNO010000002">
    <property type="protein sequence ID" value="MBX7481692.1"/>
    <property type="molecule type" value="Genomic_DNA"/>
</dbReference>
<dbReference type="Proteomes" id="UP000755104">
    <property type="component" value="Unassembled WGS sequence"/>
</dbReference>
<dbReference type="InterPro" id="IPR003423">
    <property type="entry name" value="OMP_efflux"/>
</dbReference>
<name>A0ABS7J9N8_9SPHN</name>
<dbReference type="InterPro" id="IPR010131">
    <property type="entry name" value="MdtP/NodT-like"/>
</dbReference>
<dbReference type="Gene3D" id="1.20.1600.10">
    <property type="entry name" value="Outer membrane efflux proteins (OEP)"/>
    <property type="match status" value="1"/>
</dbReference>
<sequence>MRARIAEREGLRDERLAEYEQTVLAALADVETALARHRQARREVAARSEIVALTAEAARLARTRYELGAATLIDVLDAERVAIAARRDLVGSEARLAQSHAVLSTALGLGWRPAEATLSGSP</sequence>
<keyword evidence="3" id="KW-1185">Reference proteome</keyword>
<dbReference type="PANTHER" id="PTHR30203">
    <property type="entry name" value="OUTER MEMBRANE CATION EFFLUX PROTEIN"/>
    <property type="match status" value="1"/>
</dbReference>
<dbReference type="Pfam" id="PF02321">
    <property type="entry name" value="OEP"/>
    <property type="match status" value="1"/>
</dbReference>
<proteinExistence type="inferred from homology"/>
<dbReference type="SUPFAM" id="SSF56954">
    <property type="entry name" value="Outer membrane efflux proteins (OEP)"/>
    <property type="match status" value="1"/>
</dbReference>
<accession>A0ABS7J9N8</accession>
<gene>
    <name evidence="2" type="ORF">K3174_04060</name>
</gene>
<evidence type="ECO:0000256" key="1">
    <source>
        <dbReference type="ARBA" id="ARBA00007613"/>
    </source>
</evidence>
<protein>
    <submittedName>
        <fullName evidence="2">TolC family protein</fullName>
    </submittedName>
</protein>
<dbReference type="PANTHER" id="PTHR30203:SF32">
    <property type="entry name" value="CATION EFFLUX SYSTEM PROTEIN CUSC"/>
    <property type="match status" value="1"/>
</dbReference>
<evidence type="ECO:0000313" key="2">
    <source>
        <dbReference type="EMBL" id="MBX7481692.1"/>
    </source>
</evidence>
<organism evidence="2 3">
    <name type="scientific">Qipengyuania qiaonensis</name>
    <dbReference type="NCBI Taxonomy" id="2867240"/>
    <lineage>
        <taxon>Bacteria</taxon>
        <taxon>Pseudomonadati</taxon>
        <taxon>Pseudomonadota</taxon>
        <taxon>Alphaproteobacteria</taxon>
        <taxon>Sphingomonadales</taxon>
        <taxon>Erythrobacteraceae</taxon>
        <taxon>Qipengyuania</taxon>
    </lineage>
</organism>
<comment type="caution">
    <text evidence="2">The sequence shown here is derived from an EMBL/GenBank/DDBJ whole genome shotgun (WGS) entry which is preliminary data.</text>
</comment>
<evidence type="ECO:0000313" key="3">
    <source>
        <dbReference type="Proteomes" id="UP000755104"/>
    </source>
</evidence>
<comment type="similarity">
    <text evidence="1">Belongs to the outer membrane factor (OMF) (TC 1.B.17) family.</text>
</comment>
<reference evidence="2 3" key="1">
    <citation type="submission" date="2021-08" db="EMBL/GenBank/DDBJ databases">
        <title>Comparative Genomics Analysis of the Genus Qipengyuania Reveals Extensive Genetic Diversity and Metabolic Versatility, Including the Description of Fifteen Novel Species.</title>
        <authorList>
            <person name="Liu Y."/>
        </authorList>
    </citation>
    <scope>NUCLEOTIDE SEQUENCE [LARGE SCALE GENOMIC DNA]</scope>
    <source>
        <strain evidence="2 3">6D47A</strain>
    </source>
</reference>